<evidence type="ECO:0000256" key="1">
    <source>
        <dbReference type="ARBA" id="ARBA00022490"/>
    </source>
</evidence>
<comment type="cofactor">
    <cofactor evidence="11">
        <name>Mg(2+)</name>
        <dbReference type="ChEBI" id="CHEBI:18420"/>
    </cofactor>
</comment>
<gene>
    <name evidence="11" type="primary">srkA</name>
    <name evidence="13" type="ORF">E8M12_03400</name>
</gene>
<evidence type="ECO:0000256" key="4">
    <source>
        <dbReference type="ARBA" id="ARBA00022679"/>
    </source>
</evidence>
<dbReference type="InterPro" id="IPR011009">
    <property type="entry name" value="Kinase-like_dom_sf"/>
</dbReference>
<name>A0A4U1B7L9_9GAMM</name>
<keyword evidence="2 11" id="KW-0723">Serine/threonine-protein kinase</keyword>
<feature type="binding site" evidence="11">
    <location>
        <position position="219"/>
    </location>
    <ligand>
        <name>Mg(2+)</name>
        <dbReference type="ChEBI" id="CHEBI:18420"/>
    </ligand>
</feature>
<sequence length="328" mass="38273">MQQYNSDFNFSSLAPETIIDGLEDAGFMVDSGLLALNSYENRVYQFHDMERHKFVCKFYRPGRWQLSQIQEEHDFAFQLQEHELPIVAPLKRDGHSIFHHQGFLFAVFPCRGGRIFEVDNLEQLEWMGRFVGRIHAVSSQQSFQYRPTISIQESLLDARQVLMDCQMVPLSLQTPFFTVLEQAIDLAAARYLPQTQIRLHGDCHAGNILWTDDGPHFVDLDDCRTGPAIQDLWMMLSGDRSQQLVQLDTLLSGYEEFFSFDNSELSLIESLRTMRVVHYMAWLARRWQDPAFPRNFPWFDTEKYWEQQILALKEQVAALQEPPLSLMP</sequence>
<dbReference type="EMBL" id="SWDB01000007">
    <property type="protein sequence ID" value="TKB46613.1"/>
    <property type="molecule type" value="Genomic_DNA"/>
</dbReference>
<dbReference type="Gene3D" id="3.30.200.70">
    <property type="match status" value="1"/>
</dbReference>
<dbReference type="GO" id="GO:0005524">
    <property type="term" value="F:ATP binding"/>
    <property type="evidence" value="ECO:0007669"/>
    <property type="project" value="UniProtKB-UniRule"/>
</dbReference>
<dbReference type="InterPro" id="IPR002575">
    <property type="entry name" value="Aminoglycoside_PTrfase"/>
</dbReference>
<dbReference type="RefSeq" id="WP_136734680.1">
    <property type="nucleotide sequence ID" value="NZ_SWDB01000007.1"/>
</dbReference>
<keyword evidence="14" id="KW-1185">Reference proteome</keyword>
<dbReference type="GO" id="GO:0000287">
    <property type="term" value="F:magnesium ion binding"/>
    <property type="evidence" value="ECO:0007669"/>
    <property type="project" value="UniProtKB-UniRule"/>
</dbReference>
<dbReference type="OrthoDB" id="5392197at2"/>
<dbReference type="GO" id="GO:0106310">
    <property type="term" value="F:protein serine kinase activity"/>
    <property type="evidence" value="ECO:0007669"/>
    <property type="project" value="RHEA"/>
</dbReference>
<feature type="active site" evidence="11">
    <location>
        <position position="219"/>
    </location>
</feature>
<comment type="subcellular location">
    <subcellularLocation>
        <location evidence="11">Cytoplasm</location>
    </subcellularLocation>
</comment>
<keyword evidence="4 11" id="KW-0808">Transferase</keyword>
<feature type="domain" description="Aminoglycoside phosphotransferase" evidence="12">
    <location>
        <begin position="38"/>
        <end position="258"/>
    </location>
</feature>
<dbReference type="HAMAP" id="MF_01497">
    <property type="entry name" value="SrkA_kinase"/>
    <property type="match status" value="1"/>
</dbReference>
<evidence type="ECO:0000313" key="14">
    <source>
        <dbReference type="Proteomes" id="UP000307999"/>
    </source>
</evidence>
<evidence type="ECO:0000256" key="8">
    <source>
        <dbReference type="ARBA" id="ARBA00022840"/>
    </source>
</evidence>
<feature type="site" description="ATP" evidence="11">
    <location>
        <position position="38"/>
    </location>
</feature>
<keyword evidence="6 11" id="KW-0547">Nucleotide-binding</keyword>
<reference evidence="13 14" key="1">
    <citation type="submission" date="2019-04" db="EMBL/GenBank/DDBJ databases">
        <title>Thalassotalea guangxiensis sp. nov., isolated from sediment of the coastal wetland.</title>
        <authorList>
            <person name="Zheng S."/>
            <person name="Zhang D."/>
        </authorList>
    </citation>
    <scope>NUCLEOTIDE SEQUENCE [LARGE SCALE GENOMIC DNA]</scope>
    <source>
        <strain evidence="13 14">ZS-4</strain>
    </source>
</reference>
<evidence type="ECO:0000256" key="11">
    <source>
        <dbReference type="HAMAP-Rule" id="MF_01497"/>
    </source>
</evidence>
<dbReference type="EC" id="2.7.11.1" evidence="11"/>
<feature type="binding site" evidence="11">
    <location>
        <position position="207"/>
    </location>
    <ligand>
        <name>Mg(2+)</name>
        <dbReference type="ChEBI" id="CHEBI:18420"/>
    </ligand>
</feature>
<keyword evidence="1 11" id="KW-0963">Cytoplasm</keyword>
<feature type="active site" description="Proton acceptor" evidence="11">
    <location>
        <position position="202"/>
    </location>
</feature>
<dbReference type="SUPFAM" id="SSF56112">
    <property type="entry name" value="Protein kinase-like (PK-like)"/>
    <property type="match status" value="1"/>
</dbReference>
<dbReference type="GO" id="GO:0005737">
    <property type="term" value="C:cytoplasm"/>
    <property type="evidence" value="ECO:0007669"/>
    <property type="project" value="UniProtKB-SubCell"/>
</dbReference>
<organism evidence="13 14">
    <name type="scientific">Thalassotalea mangrovi</name>
    <dbReference type="NCBI Taxonomy" id="2572245"/>
    <lineage>
        <taxon>Bacteria</taxon>
        <taxon>Pseudomonadati</taxon>
        <taxon>Pseudomonadota</taxon>
        <taxon>Gammaproteobacteria</taxon>
        <taxon>Alteromonadales</taxon>
        <taxon>Colwelliaceae</taxon>
        <taxon>Thalassotalea</taxon>
    </lineage>
</organism>
<proteinExistence type="inferred from homology"/>
<keyword evidence="5 11" id="KW-0479">Metal-binding</keyword>
<dbReference type="InterPro" id="IPR032882">
    <property type="entry name" value="SrkA/RdoA"/>
</dbReference>
<keyword evidence="7 11" id="KW-0418">Kinase</keyword>
<keyword evidence="8 11" id="KW-0067">ATP-binding</keyword>
<comment type="caution">
    <text evidence="13">The sequence shown here is derived from an EMBL/GenBank/DDBJ whole genome shotgun (WGS) entry which is preliminary data.</text>
</comment>
<evidence type="ECO:0000256" key="2">
    <source>
        <dbReference type="ARBA" id="ARBA00022527"/>
    </source>
</evidence>
<comment type="subunit">
    <text evidence="11">Monomer.</text>
</comment>
<dbReference type="Gene3D" id="1.20.1270.170">
    <property type="match status" value="1"/>
</dbReference>
<comment type="function">
    <text evidence="11">A protein kinase that phosphorylates Ser and Thr residues. Probably acts to suppress the effects of stress linked to accumulation of reactive oxygen species. Probably involved in the extracytoplasmic stress response.</text>
</comment>
<dbReference type="Pfam" id="PF01636">
    <property type="entry name" value="APH"/>
    <property type="match status" value="1"/>
</dbReference>
<keyword evidence="3 11" id="KW-0597">Phosphoprotein</keyword>
<accession>A0A4U1B7L9</accession>
<keyword evidence="9 11" id="KW-0460">Magnesium</keyword>
<keyword evidence="10 11" id="KW-0346">Stress response</keyword>
<evidence type="ECO:0000313" key="13">
    <source>
        <dbReference type="EMBL" id="TKB46613.1"/>
    </source>
</evidence>
<dbReference type="NCBIfam" id="NF008738">
    <property type="entry name" value="PRK11768.1"/>
    <property type="match status" value="1"/>
</dbReference>
<comment type="similarity">
    <text evidence="11">Belongs to the SrkA/RdoA protein kinase family.</text>
</comment>
<dbReference type="GO" id="GO:0004674">
    <property type="term" value="F:protein serine/threonine kinase activity"/>
    <property type="evidence" value="ECO:0007669"/>
    <property type="project" value="UniProtKB-UniRule"/>
</dbReference>
<evidence type="ECO:0000256" key="9">
    <source>
        <dbReference type="ARBA" id="ARBA00022842"/>
    </source>
</evidence>
<evidence type="ECO:0000256" key="7">
    <source>
        <dbReference type="ARBA" id="ARBA00022777"/>
    </source>
</evidence>
<dbReference type="AlphaFoldDB" id="A0A4U1B7L9"/>
<comment type="catalytic activity">
    <reaction evidence="11">
        <text>L-threonyl-[protein] + ATP = O-phospho-L-threonyl-[protein] + ADP + H(+)</text>
        <dbReference type="Rhea" id="RHEA:46608"/>
        <dbReference type="Rhea" id="RHEA-COMP:11060"/>
        <dbReference type="Rhea" id="RHEA-COMP:11605"/>
        <dbReference type="ChEBI" id="CHEBI:15378"/>
        <dbReference type="ChEBI" id="CHEBI:30013"/>
        <dbReference type="ChEBI" id="CHEBI:30616"/>
        <dbReference type="ChEBI" id="CHEBI:61977"/>
        <dbReference type="ChEBI" id="CHEBI:456216"/>
        <dbReference type="EC" id="2.7.11.1"/>
    </reaction>
</comment>
<dbReference type="PANTHER" id="PTHR39573">
    <property type="entry name" value="STRESS RESPONSE KINASE A"/>
    <property type="match status" value="1"/>
</dbReference>
<protein>
    <recommendedName>
        <fullName evidence="11">Stress response kinase A</fullName>
        <ecNumber evidence="11">2.7.11.1</ecNumber>
    </recommendedName>
    <alternativeName>
        <fullName evidence="11">Serine/threonine-protein kinase SrkA</fullName>
    </alternativeName>
</protein>
<evidence type="ECO:0000256" key="10">
    <source>
        <dbReference type="ARBA" id="ARBA00023016"/>
    </source>
</evidence>
<dbReference type="PANTHER" id="PTHR39573:SF1">
    <property type="entry name" value="STRESS RESPONSE KINASE A"/>
    <property type="match status" value="1"/>
</dbReference>
<evidence type="ECO:0000256" key="6">
    <source>
        <dbReference type="ARBA" id="ARBA00022741"/>
    </source>
</evidence>
<evidence type="ECO:0000256" key="3">
    <source>
        <dbReference type="ARBA" id="ARBA00022553"/>
    </source>
</evidence>
<dbReference type="Proteomes" id="UP000307999">
    <property type="component" value="Unassembled WGS sequence"/>
</dbReference>
<evidence type="ECO:0000259" key="12">
    <source>
        <dbReference type="Pfam" id="PF01636"/>
    </source>
</evidence>
<dbReference type="Gene3D" id="1.10.510.10">
    <property type="entry name" value="Transferase(Phosphotransferase) domain 1"/>
    <property type="match status" value="1"/>
</dbReference>
<evidence type="ECO:0000256" key="5">
    <source>
        <dbReference type="ARBA" id="ARBA00022723"/>
    </source>
</evidence>
<comment type="catalytic activity">
    <reaction evidence="11">
        <text>L-seryl-[protein] + ATP = O-phospho-L-seryl-[protein] + ADP + H(+)</text>
        <dbReference type="Rhea" id="RHEA:17989"/>
        <dbReference type="Rhea" id="RHEA-COMP:9863"/>
        <dbReference type="Rhea" id="RHEA-COMP:11604"/>
        <dbReference type="ChEBI" id="CHEBI:15378"/>
        <dbReference type="ChEBI" id="CHEBI:29999"/>
        <dbReference type="ChEBI" id="CHEBI:30616"/>
        <dbReference type="ChEBI" id="CHEBI:83421"/>
        <dbReference type="ChEBI" id="CHEBI:456216"/>
        <dbReference type="EC" id="2.7.11.1"/>
    </reaction>
</comment>